<feature type="signal peptide" evidence="1">
    <location>
        <begin position="1"/>
        <end position="18"/>
    </location>
</feature>
<sequence length="254" mass="29332">MKYSILLLLVLWSFAGFSQDKINQMDEKGNRHGVWKGVHEKSNRARYEGNFNHGKETGIFKYFDDTKAATVIATRDFSKNDGSCYAIFYDQKGNKVSEGKLVNKVAEGTWKYYHYESEQLMSIELYKNGKLEGNRKVYYNNGTVAEDTNYKAGVKEGTSKTFSDKGKPIEEHIYKNGNYQGIASYYDGNGNKLYEGNYVNGKRVGNWKFYENNKVVKEVKANKFSQELIKYEQRSAEKVSKTFEQLKKEQEEGK</sequence>
<protein>
    <submittedName>
        <fullName evidence="2">Toxin-antitoxin system YwqK family antitoxin</fullName>
    </submittedName>
</protein>
<gene>
    <name evidence="2" type="ORF">ACFSX9_11620</name>
</gene>
<reference evidence="3" key="1">
    <citation type="journal article" date="2019" name="Int. J. Syst. Evol. Microbiol.">
        <title>The Global Catalogue of Microorganisms (GCM) 10K type strain sequencing project: providing services to taxonomists for standard genome sequencing and annotation.</title>
        <authorList>
            <consortium name="The Broad Institute Genomics Platform"/>
            <consortium name="The Broad Institute Genome Sequencing Center for Infectious Disease"/>
            <person name="Wu L."/>
            <person name="Ma J."/>
        </authorList>
    </citation>
    <scope>NUCLEOTIDE SEQUENCE [LARGE SCALE GENOMIC DNA]</scope>
    <source>
        <strain evidence="3">KCTC 52644</strain>
    </source>
</reference>
<dbReference type="Proteomes" id="UP001597549">
    <property type="component" value="Unassembled WGS sequence"/>
</dbReference>
<evidence type="ECO:0000256" key="1">
    <source>
        <dbReference type="SAM" id="SignalP"/>
    </source>
</evidence>
<keyword evidence="3" id="KW-1185">Reference proteome</keyword>
<dbReference type="Pfam" id="PF07661">
    <property type="entry name" value="MORN_2"/>
    <property type="match status" value="3"/>
</dbReference>
<feature type="chain" id="PRO_5047423725" evidence="1">
    <location>
        <begin position="19"/>
        <end position="254"/>
    </location>
</feature>
<dbReference type="RefSeq" id="WP_379807826.1">
    <property type="nucleotide sequence ID" value="NZ_JBHUOL010000018.1"/>
</dbReference>
<dbReference type="Gene3D" id="2.20.110.10">
    <property type="entry name" value="Histone H3 K4-specific methyltransferase SET7/9 N-terminal domain"/>
    <property type="match status" value="2"/>
</dbReference>
<dbReference type="SUPFAM" id="SSF82185">
    <property type="entry name" value="Histone H3 K4-specific methyltransferase SET7/9 N-terminal domain"/>
    <property type="match status" value="2"/>
</dbReference>
<evidence type="ECO:0000313" key="3">
    <source>
        <dbReference type="Proteomes" id="UP001597549"/>
    </source>
</evidence>
<keyword evidence="1" id="KW-0732">Signal</keyword>
<dbReference type="EMBL" id="JBHUOL010000018">
    <property type="protein sequence ID" value="MFD2909376.1"/>
    <property type="molecule type" value="Genomic_DNA"/>
</dbReference>
<accession>A0ABW5ZAL7</accession>
<evidence type="ECO:0000313" key="2">
    <source>
        <dbReference type="EMBL" id="MFD2909376.1"/>
    </source>
</evidence>
<name>A0ABW5ZAL7_9FLAO</name>
<dbReference type="InterPro" id="IPR011652">
    <property type="entry name" value="MORN_2"/>
</dbReference>
<proteinExistence type="predicted"/>
<comment type="caution">
    <text evidence="2">The sequence shown here is derived from an EMBL/GenBank/DDBJ whole genome shotgun (WGS) entry which is preliminary data.</text>
</comment>
<organism evidence="2 3">
    <name type="scientific">Flavobacterium ardleyense</name>
    <dbReference type="NCBI Taxonomy" id="2038737"/>
    <lineage>
        <taxon>Bacteria</taxon>
        <taxon>Pseudomonadati</taxon>
        <taxon>Bacteroidota</taxon>
        <taxon>Flavobacteriia</taxon>
        <taxon>Flavobacteriales</taxon>
        <taxon>Flavobacteriaceae</taxon>
        <taxon>Flavobacterium</taxon>
    </lineage>
</organism>